<name>A0ABX0M0P9_9BURK</name>
<organism evidence="1 2">
    <name type="scientific">Massilia aquatica</name>
    <dbReference type="NCBI Taxonomy" id="2609000"/>
    <lineage>
        <taxon>Bacteria</taxon>
        <taxon>Pseudomonadati</taxon>
        <taxon>Pseudomonadota</taxon>
        <taxon>Betaproteobacteria</taxon>
        <taxon>Burkholderiales</taxon>
        <taxon>Oxalobacteraceae</taxon>
        <taxon>Telluria group</taxon>
        <taxon>Massilia</taxon>
    </lineage>
</organism>
<evidence type="ECO:0000313" key="2">
    <source>
        <dbReference type="Proteomes" id="UP000819052"/>
    </source>
</evidence>
<dbReference type="EMBL" id="VVIW01000005">
    <property type="protein sequence ID" value="NHZ40715.1"/>
    <property type="molecule type" value="Genomic_DNA"/>
</dbReference>
<reference evidence="1 2" key="1">
    <citation type="submission" date="2019-09" db="EMBL/GenBank/DDBJ databases">
        <title>Taxonomy of Antarctic Massilia spp.: description of Massilia rubra sp. nov., Massilia aquatica sp. nov., Massilia mucilaginosa sp. nov., Massilia frigida sp. nov. isolated from streams, lakes and regoliths.</title>
        <authorList>
            <person name="Holochova P."/>
            <person name="Sedlacek I."/>
            <person name="Kralova S."/>
            <person name="Maslanova I."/>
            <person name="Busse H.-J."/>
            <person name="Stankova E."/>
            <person name="Vrbovska V."/>
            <person name="Kovarovic V."/>
            <person name="Bartak M."/>
            <person name="Svec P."/>
            <person name="Pantucek R."/>
        </authorList>
    </citation>
    <scope>NUCLEOTIDE SEQUENCE [LARGE SCALE GENOMIC DNA]</scope>
    <source>
        <strain evidence="1 2">CCM 8693</strain>
    </source>
</reference>
<gene>
    <name evidence="1" type="primary">bamC</name>
    <name evidence="1" type="ORF">F1609_11195</name>
</gene>
<accession>A0ABX0M0P9</accession>
<dbReference type="RefSeq" id="WP_229421825.1">
    <property type="nucleotide sequence ID" value="NZ_VVIW01000005.1"/>
</dbReference>
<dbReference type="Gene3D" id="3.30.310.170">
    <property type="entry name" value="Outer membrane protein assembly factor BamC"/>
    <property type="match status" value="1"/>
</dbReference>
<proteinExistence type="predicted"/>
<dbReference type="Pfam" id="PF06804">
    <property type="entry name" value="Lipoprotein_18"/>
    <property type="match status" value="1"/>
</dbReference>
<dbReference type="PROSITE" id="PS51257">
    <property type="entry name" value="PROKAR_LIPOPROTEIN"/>
    <property type="match status" value="1"/>
</dbReference>
<dbReference type="InterPro" id="IPR042268">
    <property type="entry name" value="BamC_C"/>
</dbReference>
<dbReference type="Proteomes" id="UP000819052">
    <property type="component" value="Unassembled WGS sequence"/>
</dbReference>
<evidence type="ECO:0000313" key="1">
    <source>
        <dbReference type="EMBL" id="NHZ40715.1"/>
    </source>
</evidence>
<comment type="caution">
    <text evidence="1">The sequence shown here is derived from an EMBL/GenBank/DDBJ whole genome shotgun (WGS) entry which is preliminary data.</text>
</comment>
<dbReference type="InterPro" id="IPR010653">
    <property type="entry name" value="NlpB/DapX"/>
</dbReference>
<protein>
    <submittedName>
        <fullName evidence="1">Outer membrane protein assembly factor BamC</fullName>
    </submittedName>
</protein>
<sequence>MTIRNTLTMAKAPAFSPAATRGLVLSALMVSLSGCGMISSVIQQDKLDYRGAKKAASLDVPPDLTQLERDNRYAIPEGRGVASASTYQQPKGTTAAPVAGGQVVAVAGTEAVRVERSGNQRWLVVNQTPEQLWPQLKQFWADSGFTVISESATTGTMETDWAENRAKIPQDFIRQSIGKVFDSLYSTGERDKFRTRLERTPNGTEIYISHRGAEEVLVGTQKDSTTWTVRPNDPGLEAQFLSRLLAKLTGVADIKPAEAAVAAAPQAPQTAKLLGDSVEVAEGFDRAWRRVGLALDRVGFTVEDRDRVQGVYFVRYVDPDLAEKEGFLTKLFSFGASSDKAKEAQRFRVAVKSETGATVSKVTVQGNDGKPETSATGAKILKLLSDELK</sequence>
<keyword evidence="2" id="KW-1185">Reference proteome</keyword>